<dbReference type="EMBL" id="RRYP01002046">
    <property type="protein sequence ID" value="TNV85200.1"/>
    <property type="molecule type" value="Genomic_DNA"/>
</dbReference>
<proteinExistence type="predicted"/>
<name>A0A8J8P357_HALGN</name>
<comment type="caution">
    <text evidence="1">The sequence shown here is derived from an EMBL/GenBank/DDBJ whole genome shotgun (WGS) entry which is preliminary data.</text>
</comment>
<dbReference type="AlphaFoldDB" id="A0A8J8P357"/>
<keyword evidence="2" id="KW-1185">Reference proteome</keyword>
<protein>
    <submittedName>
        <fullName evidence="1">Uncharacterized protein</fullName>
    </submittedName>
</protein>
<sequence>MELIKFLPPCINKRKIKRGLHRQWLTLTKMQRLFNSMTYWLPPSSPAKMEQNLRTTSSKDSRISTPQLEQQLIREAVQTFVPMWAEVCPCLVNRSYFGASRAVTSLATCIPRIQVQSEFNVLNSCNPLETENDPIIRFSAQYATSMPTIEYAMEYHLLRFRANSIKFFSYVHGRIQGWGKQSFTMILKSSQ</sequence>
<evidence type="ECO:0000313" key="1">
    <source>
        <dbReference type="EMBL" id="TNV85200.1"/>
    </source>
</evidence>
<organism evidence="1 2">
    <name type="scientific">Halteria grandinella</name>
    <dbReference type="NCBI Taxonomy" id="5974"/>
    <lineage>
        <taxon>Eukaryota</taxon>
        <taxon>Sar</taxon>
        <taxon>Alveolata</taxon>
        <taxon>Ciliophora</taxon>
        <taxon>Intramacronucleata</taxon>
        <taxon>Spirotrichea</taxon>
        <taxon>Stichotrichia</taxon>
        <taxon>Sporadotrichida</taxon>
        <taxon>Halteriidae</taxon>
        <taxon>Halteria</taxon>
    </lineage>
</organism>
<reference evidence="1" key="1">
    <citation type="submission" date="2019-06" db="EMBL/GenBank/DDBJ databases">
        <authorList>
            <person name="Zheng W."/>
        </authorList>
    </citation>
    <scope>NUCLEOTIDE SEQUENCE</scope>
    <source>
        <strain evidence="1">QDHG01</strain>
    </source>
</reference>
<gene>
    <name evidence="1" type="ORF">FGO68_gene17077</name>
</gene>
<evidence type="ECO:0000313" key="2">
    <source>
        <dbReference type="Proteomes" id="UP000785679"/>
    </source>
</evidence>
<accession>A0A8J8P357</accession>
<dbReference type="Proteomes" id="UP000785679">
    <property type="component" value="Unassembled WGS sequence"/>
</dbReference>